<keyword evidence="12" id="KW-1185">Reference proteome</keyword>
<evidence type="ECO:0000256" key="1">
    <source>
        <dbReference type="ARBA" id="ARBA00022536"/>
    </source>
</evidence>
<dbReference type="InterPro" id="IPR000436">
    <property type="entry name" value="Sushi_SCR_CCP_dom"/>
</dbReference>
<dbReference type="PROSITE" id="PS00022">
    <property type="entry name" value="EGF_1"/>
    <property type="match status" value="1"/>
</dbReference>
<dbReference type="InterPro" id="IPR016186">
    <property type="entry name" value="C-type_lectin-like/link_sf"/>
</dbReference>
<evidence type="ECO:0000259" key="8">
    <source>
        <dbReference type="PROSITE" id="PS50026"/>
    </source>
</evidence>
<evidence type="ECO:0000313" key="12">
    <source>
        <dbReference type="Proteomes" id="UP000596742"/>
    </source>
</evidence>
<dbReference type="InterPro" id="IPR000742">
    <property type="entry name" value="EGF"/>
</dbReference>
<dbReference type="InterPro" id="IPR050111">
    <property type="entry name" value="C-type_lectin/snaclec_domain"/>
</dbReference>
<feature type="domain" description="EGF-like" evidence="8">
    <location>
        <begin position="82"/>
        <end position="118"/>
    </location>
</feature>
<dbReference type="SUPFAM" id="SSF57535">
    <property type="entry name" value="Complement control module/SCR domain"/>
    <property type="match status" value="1"/>
</dbReference>
<evidence type="ECO:0000256" key="2">
    <source>
        <dbReference type="ARBA" id="ARBA00022729"/>
    </source>
</evidence>
<gene>
    <name evidence="11" type="ORF">MGAL_10B050076</name>
</gene>
<evidence type="ECO:0000259" key="9">
    <source>
        <dbReference type="PROSITE" id="PS50041"/>
    </source>
</evidence>
<dbReference type="CDD" id="cd00037">
    <property type="entry name" value="CLECT"/>
    <property type="match status" value="1"/>
</dbReference>
<dbReference type="InterPro" id="IPR016187">
    <property type="entry name" value="CTDL_fold"/>
</dbReference>
<dbReference type="PROSITE" id="PS50923">
    <property type="entry name" value="SUSHI"/>
    <property type="match status" value="1"/>
</dbReference>
<reference evidence="11" key="1">
    <citation type="submission" date="2018-11" db="EMBL/GenBank/DDBJ databases">
        <authorList>
            <person name="Alioto T."/>
            <person name="Alioto T."/>
        </authorList>
    </citation>
    <scope>NUCLEOTIDE SEQUENCE</scope>
</reference>
<dbReference type="InterPro" id="IPR001304">
    <property type="entry name" value="C-type_lectin-like"/>
</dbReference>
<dbReference type="PROSITE" id="PS50041">
    <property type="entry name" value="C_TYPE_LECTIN_2"/>
    <property type="match status" value="1"/>
</dbReference>
<dbReference type="Pfam" id="PF00008">
    <property type="entry name" value="EGF"/>
    <property type="match status" value="1"/>
</dbReference>
<feature type="domain" description="Sushi" evidence="10">
    <location>
        <begin position="119"/>
        <end position="181"/>
    </location>
</feature>
<feature type="disulfide bond" evidence="5">
    <location>
        <begin position="108"/>
        <end position="117"/>
    </location>
</feature>
<dbReference type="Gene3D" id="2.10.70.10">
    <property type="entry name" value="Complement Module, domain 1"/>
    <property type="match status" value="1"/>
</dbReference>
<evidence type="ECO:0000256" key="7">
    <source>
        <dbReference type="SAM" id="Phobius"/>
    </source>
</evidence>
<dbReference type="Gene3D" id="2.10.25.10">
    <property type="entry name" value="Laminin"/>
    <property type="match status" value="1"/>
</dbReference>
<dbReference type="OrthoDB" id="6127264at2759"/>
<keyword evidence="4 5" id="KW-1015">Disulfide bond</keyword>
<dbReference type="EMBL" id="UYJE01002280">
    <property type="protein sequence ID" value="VDI09338.1"/>
    <property type="molecule type" value="Genomic_DNA"/>
</dbReference>
<keyword evidence="3" id="KW-0677">Repeat</keyword>
<proteinExistence type="predicted"/>
<sequence>MRICRNNIGRDKLNPKTIAKILPESDIKSLLHTTFPELSFNTTLGIAKAMQSLIVITTSLLVISFLPSIEMKPKRCHQKTITDTPCDSSPCMNGGTCQPAGSNYTCSCTAGYFGNQCQDNCPEPPTKTCTNWNITCVGEGRSVGSICKLTCSADHRLYGSDTVQCLESGVWSQILNTFCVPNDIPFAEFRSFQNSNYLFVEDLKNYIGAQASCSYMCGSLVEINTEAENIFVDAHPVGTTNAWIGLYYIDGIIFKWPSGNTTVTNQYENILYNPNYIFEYGSCVEILSGDGRWSLLSKMLCDSKKNGYICEFR</sequence>
<comment type="caution">
    <text evidence="11">The sequence shown here is derived from an EMBL/GenBank/DDBJ whole genome shotgun (WGS) entry which is preliminary data.</text>
</comment>
<feature type="domain" description="C-type lectin" evidence="9">
    <location>
        <begin position="192"/>
        <end position="294"/>
    </location>
</feature>
<keyword evidence="2" id="KW-0732">Signal</keyword>
<dbReference type="Pfam" id="PF00059">
    <property type="entry name" value="Lectin_C"/>
    <property type="match status" value="1"/>
</dbReference>
<dbReference type="Gene3D" id="3.10.100.10">
    <property type="entry name" value="Mannose-Binding Protein A, subunit A"/>
    <property type="match status" value="1"/>
</dbReference>
<dbReference type="CDD" id="cd00054">
    <property type="entry name" value="EGF_CA"/>
    <property type="match status" value="1"/>
</dbReference>
<dbReference type="AlphaFoldDB" id="A0A8B6CV31"/>
<dbReference type="SMART" id="SM00034">
    <property type="entry name" value="CLECT"/>
    <property type="match status" value="1"/>
</dbReference>
<dbReference type="Proteomes" id="UP000596742">
    <property type="component" value="Unassembled WGS sequence"/>
</dbReference>
<keyword evidence="7" id="KW-1133">Transmembrane helix</keyword>
<keyword evidence="7" id="KW-0472">Membrane</keyword>
<dbReference type="SUPFAM" id="SSF56436">
    <property type="entry name" value="C-type lectin-like"/>
    <property type="match status" value="1"/>
</dbReference>
<dbReference type="SMART" id="SM00181">
    <property type="entry name" value="EGF"/>
    <property type="match status" value="1"/>
</dbReference>
<evidence type="ECO:0000256" key="6">
    <source>
        <dbReference type="PROSITE-ProRule" id="PRU00302"/>
    </source>
</evidence>
<organism evidence="11 12">
    <name type="scientific">Mytilus galloprovincialis</name>
    <name type="common">Mediterranean mussel</name>
    <dbReference type="NCBI Taxonomy" id="29158"/>
    <lineage>
        <taxon>Eukaryota</taxon>
        <taxon>Metazoa</taxon>
        <taxon>Spiralia</taxon>
        <taxon>Lophotrochozoa</taxon>
        <taxon>Mollusca</taxon>
        <taxon>Bivalvia</taxon>
        <taxon>Autobranchia</taxon>
        <taxon>Pteriomorphia</taxon>
        <taxon>Mytilida</taxon>
        <taxon>Mytiloidea</taxon>
        <taxon>Mytilidae</taxon>
        <taxon>Mytilinae</taxon>
        <taxon>Mytilus</taxon>
    </lineage>
</organism>
<accession>A0A8B6CV31</accession>
<evidence type="ECO:0000256" key="5">
    <source>
        <dbReference type="PROSITE-ProRule" id="PRU00076"/>
    </source>
</evidence>
<evidence type="ECO:0000256" key="3">
    <source>
        <dbReference type="ARBA" id="ARBA00022737"/>
    </source>
</evidence>
<dbReference type="InterPro" id="IPR035976">
    <property type="entry name" value="Sushi/SCR/CCP_sf"/>
</dbReference>
<dbReference type="SUPFAM" id="SSF57196">
    <property type="entry name" value="EGF/Laminin"/>
    <property type="match status" value="1"/>
</dbReference>
<comment type="caution">
    <text evidence="5">Lacks conserved residue(s) required for the propagation of feature annotation.</text>
</comment>
<evidence type="ECO:0000256" key="4">
    <source>
        <dbReference type="ARBA" id="ARBA00023157"/>
    </source>
</evidence>
<dbReference type="PANTHER" id="PTHR22803">
    <property type="entry name" value="MANNOSE, PHOSPHOLIPASE, LECTIN RECEPTOR RELATED"/>
    <property type="match status" value="1"/>
</dbReference>
<evidence type="ECO:0000313" key="11">
    <source>
        <dbReference type="EMBL" id="VDI09338.1"/>
    </source>
</evidence>
<dbReference type="PROSITE" id="PS50026">
    <property type="entry name" value="EGF_3"/>
    <property type="match status" value="1"/>
</dbReference>
<evidence type="ECO:0008006" key="13">
    <source>
        <dbReference type="Google" id="ProtNLM"/>
    </source>
</evidence>
<protein>
    <recommendedName>
        <fullName evidence="13">C-type lectin domain-containing protein</fullName>
    </recommendedName>
</protein>
<dbReference type="CDD" id="cd00033">
    <property type="entry name" value="CCP"/>
    <property type="match status" value="1"/>
</dbReference>
<evidence type="ECO:0000259" key="10">
    <source>
        <dbReference type="PROSITE" id="PS50923"/>
    </source>
</evidence>
<dbReference type="Pfam" id="PF00084">
    <property type="entry name" value="Sushi"/>
    <property type="match status" value="1"/>
</dbReference>
<dbReference type="FunFam" id="2.10.25.10:FF:000066">
    <property type="entry name" value="FAT atypical cadherin 4"/>
    <property type="match status" value="1"/>
</dbReference>
<keyword evidence="6" id="KW-0768">Sushi</keyword>
<keyword evidence="1 5" id="KW-0245">EGF-like domain</keyword>
<name>A0A8B6CV31_MYTGA</name>
<keyword evidence="7" id="KW-0812">Transmembrane</keyword>
<feature type="transmembrane region" description="Helical" evidence="7">
    <location>
        <begin position="49"/>
        <end position="69"/>
    </location>
</feature>